<organism evidence="9">
    <name type="scientific">Halomonas campaniensis</name>
    <dbReference type="NCBI Taxonomy" id="213554"/>
    <lineage>
        <taxon>Bacteria</taxon>
        <taxon>Pseudomonadati</taxon>
        <taxon>Pseudomonadota</taxon>
        <taxon>Gammaproteobacteria</taxon>
        <taxon>Oceanospirillales</taxon>
        <taxon>Halomonadaceae</taxon>
        <taxon>Halomonas</taxon>
    </lineage>
</organism>
<evidence type="ECO:0000256" key="1">
    <source>
        <dbReference type="ARBA" id="ARBA00009747"/>
    </source>
</evidence>
<feature type="binding site" evidence="8">
    <location>
        <position position="98"/>
    </location>
    <ligand>
        <name>ATP</name>
        <dbReference type="ChEBI" id="CHEBI:30616"/>
    </ligand>
</feature>
<comment type="cofactor">
    <cofactor evidence="8">
        <name>Mg(2+)</name>
        <dbReference type="ChEBI" id="CHEBI:18420"/>
    </cofactor>
    <cofactor evidence="8">
        <name>Mn(2+)</name>
        <dbReference type="ChEBI" id="CHEBI:29035"/>
    </cofactor>
</comment>
<comment type="catalytic activity">
    <reaction evidence="8">
        <text>L-seryl-[protein] + UTP = O-(5'-uridylyl)-L-seryl-[protein] + diphosphate</text>
        <dbReference type="Rhea" id="RHEA:64604"/>
        <dbReference type="Rhea" id="RHEA-COMP:9863"/>
        <dbReference type="Rhea" id="RHEA-COMP:16635"/>
        <dbReference type="ChEBI" id="CHEBI:29999"/>
        <dbReference type="ChEBI" id="CHEBI:33019"/>
        <dbReference type="ChEBI" id="CHEBI:46398"/>
        <dbReference type="ChEBI" id="CHEBI:156051"/>
    </reaction>
</comment>
<dbReference type="GO" id="GO:0005524">
    <property type="term" value="F:ATP binding"/>
    <property type="evidence" value="ECO:0007669"/>
    <property type="project" value="UniProtKB-UniRule"/>
</dbReference>
<feature type="binding site" evidence="8">
    <location>
        <position position="131"/>
    </location>
    <ligand>
        <name>ATP</name>
        <dbReference type="ChEBI" id="CHEBI:30616"/>
    </ligand>
</feature>
<keyword evidence="8" id="KW-0464">Manganese</keyword>
<evidence type="ECO:0000256" key="8">
    <source>
        <dbReference type="HAMAP-Rule" id="MF_00692"/>
    </source>
</evidence>
<sequence>MSPTAESPVLSFEHQFATLPEPLWMACQPTPVSQPTLIAFNQRLAETLGFKTGLKSKPDDATLAQWFSGNQLPPGAEPRALGYAGHQFGNFVPQLGDGRALLLGEVVDQNGIRRDVQLKGSGRTPFSRGGDGRSPLGPVLREYLVSEFMAAMGVPTTRALAAVSTGERVVRQLPEPGAVFTRVASSHIRVGTFQFAAVRRDEAALKALADHVIERHYPDAASADDPYLALLEAVVARQAALVARWMSLGFIHGVMNTDNCSIAGETIDYGPCAFMEQFDPQKVYSSIDQGKRYAFDNQPAIAQWNLARFAETLLPLMREEGDTVVEQATDIIRRFGPLFDTEQRRLHADKLGLAADSDQAVTLMEALESQMHQGRMDMTATFDALTHYASTASETHKEALLALTTQPNELAAWLDKWQAAQVASQDSKRLAAMRRANPVVIPRNHRIQEVIDAAYEGDFTPFHSLLAVVTQPFDESAEARRLAAPATENEQVLRTFCGT</sequence>
<dbReference type="PANTHER" id="PTHR32057">
    <property type="entry name" value="PROTEIN ADENYLYLTRANSFERASE SELO, MITOCHONDRIAL"/>
    <property type="match status" value="1"/>
</dbReference>
<comment type="catalytic activity">
    <reaction evidence="8">
        <text>L-seryl-[protein] + ATP = 3-O-(5'-adenylyl)-L-seryl-[protein] + diphosphate</text>
        <dbReference type="Rhea" id="RHEA:58120"/>
        <dbReference type="Rhea" id="RHEA-COMP:9863"/>
        <dbReference type="Rhea" id="RHEA-COMP:15073"/>
        <dbReference type="ChEBI" id="CHEBI:29999"/>
        <dbReference type="ChEBI" id="CHEBI:30616"/>
        <dbReference type="ChEBI" id="CHEBI:33019"/>
        <dbReference type="ChEBI" id="CHEBI:142516"/>
        <dbReference type="EC" id="2.7.7.108"/>
    </reaction>
</comment>
<feature type="binding site" evidence="8">
    <location>
        <position position="259"/>
    </location>
    <ligand>
        <name>Mg(2+)</name>
        <dbReference type="ChEBI" id="CHEBI:18420"/>
    </ligand>
</feature>
<feature type="binding site" evidence="8">
    <location>
        <position position="268"/>
    </location>
    <ligand>
        <name>Mg(2+)</name>
        <dbReference type="ChEBI" id="CHEBI:18420"/>
    </ligand>
</feature>
<keyword evidence="6 8" id="KW-0067">ATP-binding</keyword>
<feature type="binding site" evidence="8">
    <location>
        <position position="99"/>
    </location>
    <ligand>
        <name>ATP</name>
        <dbReference type="ChEBI" id="CHEBI:30616"/>
    </ligand>
</feature>
<feature type="binding site" evidence="8">
    <location>
        <position position="268"/>
    </location>
    <ligand>
        <name>ATP</name>
        <dbReference type="ChEBI" id="CHEBI:30616"/>
    </ligand>
</feature>
<dbReference type="EC" id="2.7.7.-" evidence="8"/>
<evidence type="ECO:0000313" key="9">
    <source>
        <dbReference type="EMBL" id="HCA02471.1"/>
    </source>
</evidence>
<dbReference type="GO" id="GO:0070733">
    <property type="term" value="F:AMPylase activity"/>
    <property type="evidence" value="ECO:0007669"/>
    <property type="project" value="UniProtKB-EC"/>
</dbReference>
<comment type="similarity">
    <text evidence="1 8">Belongs to the SELO family.</text>
</comment>
<evidence type="ECO:0000256" key="6">
    <source>
        <dbReference type="ARBA" id="ARBA00022840"/>
    </source>
</evidence>
<dbReference type="EC" id="2.7.7.108" evidence="8"/>
<dbReference type="GO" id="GO:0000287">
    <property type="term" value="F:magnesium ion binding"/>
    <property type="evidence" value="ECO:0007669"/>
    <property type="project" value="UniProtKB-UniRule"/>
</dbReference>
<dbReference type="InterPro" id="IPR003846">
    <property type="entry name" value="SelO"/>
</dbReference>
<comment type="catalytic activity">
    <reaction evidence="8">
        <text>L-tyrosyl-[protein] + UTP = O-(5'-uridylyl)-L-tyrosyl-[protein] + diphosphate</text>
        <dbReference type="Rhea" id="RHEA:83887"/>
        <dbReference type="Rhea" id="RHEA-COMP:10136"/>
        <dbReference type="Rhea" id="RHEA-COMP:20238"/>
        <dbReference type="ChEBI" id="CHEBI:33019"/>
        <dbReference type="ChEBI" id="CHEBI:46398"/>
        <dbReference type="ChEBI" id="CHEBI:46858"/>
        <dbReference type="ChEBI" id="CHEBI:90602"/>
    </reaction>
</comment>
<dbReference type="EMBL" id="DOTR01000050">
    <property type="protein sequence ID" value="HCA02471.1"/>
    <property type="molecule type" value="Genomic_DNA"/>
</dbReference>
<feature type="binding site" evidence="8">
    <location>
        <position position="96"/>
    </location>
    <ligand>
        <name>ATP</name>
        <dbReference type="ChEBI" id="CHEBI:30616"/>
    </ligand>
</feature>
<dbReference type="PANTHER" id="PTHR32057:SF14">
    <property type="entry name" value="PROTEIN ADENYLYLTRANSFERASE SELO, MITOCHONDRIAL"/>
    <property type="match status" value="1"/>
</dbReference>
<evidence type="ECO:0000256" key="2">
    <source>
        <dbReference type="ARBA" id="ARBA00022679"/>
    </source>
</evidence>
<comment type="catalytic activity">
    <reaction evidence="8">
        <text>L-histidyl-[protein] + UTP = N(tele)-(5'-uridylyl)-L-histidyl-[protein] + diphosphate</text>
        <dbReference type="Rhea" id="RHEA:83891"/>
        <dbReference type="Rhea" id="RHEA-COMP:9745"/>
        <dbReference type="Rhea" id="RHEA-COMP:20239"/>
        <dbReference type="ChEBI" id="CHEBI:29979"/>
        <dbReference type="ChEBI" id="CHEBI:33019"/>
        <dbReference type="ChEBI" id="CHEBI:46398"/>
        <dbReference type="ChEBI" id="CHEBI:233474"/>
    </reaction>
</comment>
<evidence type="ECO:0000256" key="7">
    <source>
        <dbReference type="ARBA" id="ARBA00022842"/>
    </source>
</evidence>
<reference evidence="9" key="1">
    <citation type="journal article" date="2018" name="Nat. Biotechnol.">
        <title>A standardized bacterial taxonomy based on genome phylogeny substantially revises the tree of life.</title>
        <authorList>
            <person name="Parks D.H."/>
            <person name="Chuvochina M."/>
            <person name="Waite D.W."/>
            <person name="Rinke C."/>
            <person name="Skarshewski A."/>
            <person name="Chaumeil P.A."/>
            <person name="Hugenholtz P."/>
        </authorList>
    </citation>
    <scope>NUCLEOTIDE SEQUENCE [LARGE SCALE GENOMIC DNA]</scope>
    <source>
        <strain evidence="9">UBA11284</strain>
    </source>
</reference>
<comment type="caution">
    <text evidence="9">The sequence shown here is derived from an EMBL/GenBank/DDBJ whole genome shotgun (WGS) entry which is preliminary data.</text>
</comment>
<dbReference type="NCBIfam" id="NF000658">
    <property type="entry name" value="PRK00029.1"/>
    <property type="match status" value="1"/>
</dbReference>
<proteinExistence type="inferred from homology"/>
<feature type="active site" description="Proton acceptor" evidence="8">
    <location>
        <position position="258"/>
    </location>
</feature>
<dbReference type="GO" id="GO:0030145">
    <property type="term" value="F:manganese ion binding"/>
    <property type="evidence" value="ECO:0007669"/>
    <property type="project" value="UniProtKB-UniRule"/>
</dbReference>
<comment type="catalytic activity">
    <reaction evidence="8">
        <text>L-tyrosyl-[protein] + ATP = O-(5'-adenylyl)-L-tyrosyl-[protein] + diphosphate</text>
        <dbReference type="Rhea" id="RHEA:54288"/>
        <dbReference type="Rhea" id="RHEA-COMP:10136"/>
        <dbReference type="Rhea" id="RHEA-COMP:13846"/>
        <dbReference type="ChEBI" id="CHEBI:30616"/>
        <dbReference type="ChEBI" id="CHEBI:33019"/>
        <dbReference type="ChEBI" id="CHEBI:46858"/>
        <dbReference type="ChEBI" id="CHEBI:83624"/>
        <dbReference type="EC" id="2.7.7.108"/>
    </reaction>
</comment>
<keyword evidence="4 8" id="KW-0479">Metal-binding</keyword>
<feature type="binding site" evidence="8">
    <location>
        <position position="119"/>
    </location>
    <ligand>
        <name>ATP</name>
        <dbReference type="ChEBI" id="CHEBI:30616"/>
    </ligand>
</feature>
<dbReference type="Pfam" id="PF02696">
    <property type="entry name" value="SelO"/>
    <property type="match status" value="1"/>
</dbReference>
<protein>
    <recommendedName>
        <fullName evidence="8">Protein nucleotidyltransferase YdiU</fullName>
        <ecNumber evidence="8">2.7.7.-</ecNumber>
    </recommendedName>
    <alternativeName>
        <fullName evidence="8">Protein adenylyltransferase YdiU</fullName>
        <ecNumber evidence="8">2.7.7.108</ecNumber>
    </alternativeName>
    <alternativeName>
        <fullName evidence="8">Protein uridylyltransferase YdiU</fullName>
        <ecNumber evidence="8">2.7.7.-</ecNumber>
    </alternativeName>
</protein>
<evidence type="ECO:0000256" key="4">
    <source>
        <dbReference type="ARBA" id="ARBA00022723"/>
    </source>
</evidence>
<keyword evidence="2 8" id="KW-0808">Transferase</keyword>
<comment type="function">
    <text evidence="8">Nucleotidyltransferase involved in the post-translational modification of proteins. It can catalyze the addition of adenosine monophosphate (AMP) or uridine monophosphate (UMP) to a protein, resulting in modifications known as AMPylation and UMPylation.</text>
</comment>
<dbReference type="AlphaFoldDB" id="A0A3D0KH03"/>
<gene>
    <name evidence="8" type="primary">ydiU</name>
    <name evidence="8" type="synonym">selO</name>
    <name evidence="9" type="ORF">DEO68_09855</name>
</gene>
<accession>A0A3D0KH03</accession>
<feature type="binding site" evidence="8">
    <location>
        <position position="132"/>
    </location>
    <ligand>
        <name>ATP</name>
        <dbReference type="ChEBI" id="CHEBI:30616"/>
    </ligand>
</feature>
<comment type="catalytic activity">
    <reaction evidence="8">
        <text>L-threonyl-[protein] + ATP = 3-O-(5'-adenylyl)-L-threonyl-[protein] + diphosphate</text>
        <dbReference type="Rhea" id="RHEA:54292"/>
        <dbReference type="Rhea" id="RHEA-COMP:11060"/>
        <dbReference type="Rhea" id="RHEA-COMP:13847"/>
        <dbReference type="ChEBI" id="CHEBI:30013"/>
        <dbReference type="ChEBI" id="CHEBI:30616"/>
        <dbReference type="ChEBI" id="CHEBI:33019"/>
        <dbReference type="ChEBI" id="CHEBI:138113"/>
        <dbReference type="EC" id="2.7.7.108"/>
    </reaction>
</comment>
<feature type="binding site" evidence="8">
    <location>
        <position position="182"/>
    </location>
    <ligand>
        <name>ATP</name>
        <dbReference type="ChEBI" id="CHEBI:30616"/>
    </ligand>
</feature>
<keyword evidence="7 8" id="KW-0460">Magnesium</keyword>
<dbReference type="HAMAP" id="MF_00692">
    <property type="entry name" value="SelO"/>
    <property type="match status" value="1"/>
</dbReference>
<keyword evidence="3 8" id="KW-0548">Nucleotidyltransferase</keyword>
<name>A0A3D0KH03_9GAMM</name>
<keyword evidence="5 8" id="KW-0547">Nucleotide-binding</keyword>
<evidence type="ECO:0000256" key="3">
    <source>
        <dbReference type="ARBA" id="ARBA00022695"/>
    </source>
</evidence>
<feature type="binding site" evidence="8">
    <location>
        <position position="189"/>
    </location>
    <ligand>
        <name>ATP</name>
        <dbReference type="ChEBI" id="CHEBI:30616"/>
    </ligand>
</feature>
<evidence type="ECO:0000256" key="5">
    <source>
        <dbReference type="ARBA" id="ARBA00022741"/>
    </source>
</evidence>